<organism evidence="6 7">
    <name type="scientific">Stylonychia lemnae</name>
    <name type="common">Ciliate</name>
    <dbReference type="NCBI Taxonomy" id="5949"/>
    <lineage>
        <taxon>Eukaryota</taxon>
        <taxon>Sar</taxon>
        <taxon>Alveolata</taxon>
        <taxon>Ciliophora</taxon>
        <taxon>Intramacronucleata</taxon>
        <taxon>Spirotrichea</taxon>
        <taxon>Stichotrichia</taxon>
        <taxon>Sporadotrichida</taxon>
        <taxon>Oxytrichidae</taxon>
        <taxon>Stylonychinae</taxon>
        <taxon>Stylonychia</taxon>
    </lineage>
</organism>
<feature type="region of interest" description="Disordered" evidence="5">
    <location>
        <begin position="221"/>
        <end position="261"/>
    </location>
</feature>
<dbReference type="FunCoup" id="A0A078AYL1">
    <property type="interactions" value="543"/>
</dbReference>
<dbReference type="SMART" id="SM01405">
    <property type="entry name" value="Ribosomal_S6e"/>
    <property type="match status" value="1"/>
</dbReference>
<dbReference type="PIRSF" id="PIRSF002129">
    <property type="entry name" value="Ribosom_S6_euk"/>
    <property type="match status" value="1"/>
</dbReference>
<dbReference type="EMBL" id="CCKQ01015440">
    <property type="protein sequence ID" value="CDW87254.1"/>
    <property type="molecule type" value="Genomic_DNA"/>
</dbReference>
<dbReference type="InterPro" id="IPR001377">
    <property type="entry name" value="Ribosomal_eS6"/>
</dbReference>
<gene>
    <name evidence="6" type="primary">Contig17320.g18439</name>
    <name evidence="6" type="ORF">STYLEM_16357</name>
</gene>
<dbReference type="InParanoid" id="A0A078AYL1"/>
<accession>A0A078AYL1</accession>
<dbReference type="OMA" id="KPRYKAP"/>
<dbReference type="InterPro" id="IPR018282">
    <property type="entry name" value="Ribosomal_eS6_CS"/>
</dbReference>
<dbReference type="Pfam" id="PF01092">
    <property type="entry name" value="Ribosomal_S6e"/>
    <property type="match status" value="1"/>
</dbReference>
<keyword evidence="3 4" id="KW-0687">Ribonucleoprotein</keyword>
<keyword evidence="7" id="KW-1185">Reference proteome</keyword>
<name>A0A078AYL1_STYLE</name>
<reference evidence="6 7" key="1">
    <citation type="submission" date="2014-06" db="EMBL/GenBank/DDBJ databases">
        <authorList>
            <person name="Swart Estienne"/>
        </authorList>
    </citation>
    <scope>NUCLEOTIDE SEQUENCE [LARGE SCALE GENOMIC DNA]</scope>
    <source>
        <strain evidence="6 7">130c</strain>
    </source>
</reference>
<evidence type="ECO:0000313" key="7">
    <source>
        <dbReference type="Proteomes" id="UP000039865"/>
    </source>
</evidence>
<comment type="similarity">
    <text evidence="1 4">Belongs to the eukaryotic ribosomal protein eS6 family.</text>
</comment>
<evidence type="ECO:0000256" key="2">
    <source>
        <dbReference type="ARBA" id="ARBA00022980"/>
    </source>
</evidence>
<dbReference type="Gene3D" id="1.20.5.2650">
    <property type="match status" value="1"/>
</dbReference>
<dbReference type="GO" id="GO:0006412">
    <property type="term" value="P:translation"/>
    <property type="evidence" value="ECO:0007669"/>
    <property type="project" value="InterPro"/>
</dbReference>
<feature type="compositionally biased region" description="Low complexity" evidence="5">
    <location>
        <begin position="231"/>
        <end position="261"/>
    </location>
</feature>
<dbReference type="PROSITE" id="PS00578">
    <property type="entry name" value="RIBOSOMAL_S6E"/>
    <property type="match status" value="1"/>
</dbReference>
<evidence type="ECO:0000256" key="1">
    <source>
        <dbReference type="ARBA" id="ARBA00009312"/>
    </source>
</evidence>
<dbReference type="OrthoDB" id="304188at2759"/>
<evidence type="ECO:0000256" key="4">
    <source>
        <dbReference type="PIRNR" id="PIRNR002129"/>
    </source>
</evidence>
<dbReference type="Proteomes" id="UP000039865">
    <property type="component" value="Unassembled WGS sequence"/>
</dbReference>
<dbReference type="GO" id="GO:1990904">
    <property type="term" value="C:ribonucleoprotein complex"/>
    <property type="evidence" value="ECO:0007669"/>
    <property type="project" value="UniProtKB-KW"/>
</dbReference>
<dbReference type="PANTHER" id="PTHR11502">
    <property type="entry name" value="40S RIBOSOMAL PROTEIN S6"/>
    <property type="match status" value="1"/>
</dbReference>
<evidence type="ECO:0000256" key="5">
    <source>
        <dbReference type="SAM" id="MobiDB-lite"/>
    </source>
</evidence>
<dbReference type="GO" id="GO:0005840">
    <property type="term" value="C:ribosome"/>
    <property type="evidence" value="ECO:0007669"/>
    <property type="project" value="UniProtKB-KW"/>
</dbReference>
<evidence type="ECO:0000256" key="3">
    <source>
        <dbReference type="ARBA" id="ARBA00023274"/>
    </source>
</evidence>
<keyword evidence="2 4" id="KW-0689">Ribosomal protein</keyword>
<protein>
    <recommendedName>
        <fullName evidence="4">40S ribosomal protein S6</fullName>
    </recommendedName>
</protein>
<dbReference type="GO" id="GO:0003735">
    <property type="term" value="F:structural constituent of ribosome"/>
    <property type="evidence" value="ECO:0007669"/>
    <property type="project" value="InterPro"/>
</dbReference>
<dbReference type="AlphaFoldDB" id="A0A078AYL1"/>
<dbReference type="InterPro" id="IPR014401">
    <property type="entry name" value="Ribosomal_eS6-like"/>
</dbReference>
<evidence type="ECO:0000313" key="6">
    <source>
        <dbReference type="EMBL" id="CDW87254.1"/>
    </source>
</evidence>
<sequence>MSTMKFNIAYPVTGLQKKIEIDDDKKIRHFYDRRMGQEIDGEVLGEQYKGYVFKITGGNDKQGFPMKQGVLVNGRVRLLLKKQTTTYRPRRTGERKRKSVRGCICGPDLAVIALRIVKKGDAEIEGVTDGDKPRRLGPKRANYIRKVFALRKADDVRKYVVRREIKKGDKTFYKSPKIQRLITEKRIRRKKLIKREKVNRFKRSKDEKAKYDKVLSKYIKERKAAHHTSHAAPVEAAPAKTAPAKAAPAKTEAKAAAPKKK</sequence>
<proteinExistence type="inferred from homology"/>